<reference evidence="15 16" key="1">
    <citation type="submission" date="2017-01" db="EMBL/GenBank/DDBJ databases">
        <authorList>
            <person name="Erauso G."/>
        </authorList>
    </citation>
    <scope>NUCLEOTIDE SEQUENCE [LARGE SCALE GENOMIC DNA]</scope>
    <source>
        <strain evidence="15">MESINF1</strain>
    </source>
</reference>
<dbReference type="AlphaFoldDB" id="A0A7Z7PRX6"/>
<dbReference type="GO" id="GO:0006508">
    <property type="term" value="P:proteolysis"/>
    <property type="evidence" value="ECO:0007669"/>
    <property type="project" value="UniProtKB-KW"/>
</dbReference>
<feature type="transmembrane region" description="Helical" evidence="13">
    <location>
        <begin position="128"/>
        <end position="149"/>
    </location>
</feature>
<evidence type="ECO:0000256" key="9">
    <source>
        <dbReference type="ARBA" id="ARBA00022833"/>
    </source>
</evidence>
<dbReference type="GO" id="GO:0046872">
    <property type="term" value="F:metal ion binding"/>
    <property type="evidence" value="ECO:0007669"/>
    <property type="project" value="UniProtKB-KW"/>
</dbReference>
<evidence type="ECO:0000256" key="12">
    <source>
        <dbReference type="ARBA" id="ARBA00023136"/>
    </source>
</evidence>
<keyword evidence="4" id="KW-1003">Cell membrane</keyword>
<evidence type="ECO:0000256" key="13">
    <source>
        <dbReference type="SAM" id="Phobius"/>
    </source>
</evidence>
<evidence type="ECO:0000259" key="14">
    <source>
        <dbReference type="Pfam" id="PF02163"/>
    </source>
</evidence>
<name>A0A7Z7PRX6_9BACT</name>
<evidence type="ECO:0000256" key="2">
    <source>
        <dbReference type="ARBA" id="ARBA00004651"/>
    </source>
</evidence>
<gene>
    <name evidence="15" type="ORF">MESINF_1808</name>
</gene>
<dbReference type="InterPro" id="IPR052348">
    <property type="entry name" value="Metallopeptidase_M50B"/>
</dbReference>
<dbReference type="EMBL" id="LS974202">
    <property type="protein sequence ID" value="SSC13252.1"/>
    <property type="molecule type" value="Genomic_DNA"/>
</dbReference>
<evidence type="ECO:0000256" key="3">
    <source>
        <dbReference type="ARBA" id="ARBA00007931"/>
    </source>
</evidence>
<feature type="transmembrane region" description="Helical" evidence="13">
    <location>
        <begin position="84"/>
        <end position="107"/>
    </location>
</feature>
<feature type="domain" description="Peptidase M50" evidence="14">
    <location>
        <begin position="14"/>
        <end position="165"/>
    </location>
</feature>
<keyword evidence="8" id="KW-0378">Hydrolase</keyword>
<keyword evidence="9" id="KW-0862">Zinc</keyword>
<evidence type="ECO:0000313" key="16">
    <source>
        <dbReference type="Proteomes" id="UP000250796"/>
    </source>
</evidence>
<keyword evidence="10 13" id="KW-1133">Transmembrane helix</keyword>
<keyword evidence="7" id="KW-0479">Metal-binding</keyword>
<dbReference type="Pfam" id="PF02163">
    <property type="entry name" value="Peptidase_M50"/>
    <property type="match status" value="1"/>
</dbReference>
<dbReference type="PANTHER" id="PTHR35864:SF1">
    <property type="entry name" value="ZINC METALLOPROTEASE YWHC-RELATED"/>
    <property type="match status" value="1"/>
</dbReference>
<dbReference type="RefSeq" id="WP_169699422.1">
    <property type="nucleotide sequence ID" value="NZ_LS974202.1"/>
</dbReference>
<dbReference type="GO" id="GO:0008237">
    <property type="term" value="F:metallopeptidase activity"/>
    <property type="evidence" value="ECO:0007669"/>
    <property type="project" value="UniProtKB-KW"/>
</dbReference>
<evidence type="ECO:0000256" key="6">
    <source>
        <dbReference type="ARBA" id="ARBA00022692"/>
    </source>
</evidence>
<sequence>MLEMLRNFISLTPAIIVAILTHEYSHYYLARYFDRTRTEWSKPGFIRRIDPVGLLMYYLFKFGWSRPYPVNYWKLRKLGYSKAILTALSGSLGNFVVGLLAGLIFYLSGLHRYSTLMPDYLSSYPLSYFADVIYWVMFIDLSTAFFNLLPIPPLDGANIITVIVPESYVNWLVKYELYGILVLLVLSLIGVIQLIMWPVTQFIQILSWLIV</sequence>
<feature type="transmembrane region" description="Helical" evidence="13">
    <location>
        <begin position="6"/>
        <end position="24"/>
    </location>
</feature>
<dbReference type="KEGG" id="minf:MESINF_1808"/>
<comment type="similarity">
    <text evidence="3">Belongs to the peptidase M50B family.</text>
</comment>
<feature type="transmembrane region" description="Helical" evidence="13">
    <location>
        <begin position="177"/>
        <end position="197"/>
    </location>
</feature>
<dbReference type="GO" id="GO:0005886">
    <property type="term" value="C:plasma membrane"/>
    <property type="evidence" value="ECO:0007669"/>
    <property type="project" value="UniProtKB-SubCell"/>
</dbReference>
<organism evidence="15 16">
    <name type="scientific">Mesotoga infera</name>
    <dbReference type="NCBI Taxonomy" id="1236046"/>
    <lineage>
        <taxon>Bacteria</taxon>
        <taxon>Thermotogati</taxon>
        <taxon>Thermotogota</taxon>
        <taxon>Thermotogae</taxon>
        <taxon>Kosmotogales</taxon>
        <taxon>Kosmotogaceae</taxon>
        <taxon>Mesotoga</taxon>
    </lineage>
</organism>
<evidence type="ECO:0000256" key="5">
    <source>
        <dbReference type="ARBA" id="ARBA00022670"/>
    </source>
</evidence>
<keyword evidence="16" id="KW-1185">Reference proteome</keyword>
<dbReference type="InterPro" id="IPR008915">
    <property type="entry name" value="Peptidase_M50"/>
</dbReference>
<feature type="transmembrane region" description="Helical" evidence="13">
    <location>
        <begin position="45"/>
        <end position="64"/>
    </location>
</feature>
<dbReference type="PANTHER" id="PTHR35864">
    <property type="entry name" value="ZINC METALLOPROTEASE MJ0611-RELATED"/>
    <property type="match status" value="1"/>
</dbReference>
<evidence type="ECO:0000256" key="7">
    <source>
        <dbReference type="ARBA" id="ARBA00022723"/>
    </source>
</evidence>
<accession>A0A7Z7PRX6</accession>
<comment type="subcellular location">
    <subcellularLocation>
        <location evidence="2">Cell membrane</location>
        <topology evidence="2">Multi-pass membrane protein</topology>
    </subcellularLocation>
</comment>
<evidence type="ECO:0000256" key="8">
    <source>
        <dbReference type="ARBA" id="ARBA00022801"/>
    </source>
</evidence>
<dbReference type="CDD" id="cd06158">
    <property type="entry name" value="S2P-M50_like_1"/>
    <property type="match status" value="1"/>
</dbReference>
<keyword evidence="12 13" id="KW-0472">Membrane</keyword>
<comment type="cofactor">
    <cofactor evidence="1">
        <name>Zn(2+)</name>
        <dbReference type="ChEBI" id="CHEBI:29105"/>
    </cofactor>
</comment>
<evidence type="ECO:0000256" key="10">
    <source>
        <dbReference type="ARBA" id="ARBA00022989"/>
    </source>
</evidence>
<keyword evidence="5" id="KW-0645">Protease</keyword>
<keyword evidence="6 13" id="KW-0812">Transmembrane</keyword>
<evidence type="ECO:0000313" key="15">
    <source>
        <dbReference type="EMBL" id="SSC13252.1"/>
    </source>
</evidence>
<protein>
    <submittedName>
        <fullName evidence="15">Peptidase M50</fullName>
    </submittedName>
</protein>
<dbReference type="Proteomes" id="UP000250796">
    <property type="component" value="Chromosome MESINF"/>
</dbReference>
<keyword evidence="11" id="KW-0482">Metalloprotease</keyword>
<proteinExistence type="inferred from homology"/>
<evidence type="ECO:0000256" key="1">
    <source>
        <dbReference type="ARBA" id="ARBA00001947"/>
    </source>
</evidence>
<evidence type="ECO:0000256" key="11">
    <source>
        <dbReference type="ARBA" id="ARBA00023049"/>
    </source>
</evidence>
<evidence type="ECO:0000256" key="4">
    <source>
        <dbReference type="ARBA" id="ARBA00022475"/>
    </source>
</evidence>
<dbReference type="InterPro" id="IPR044537">
    <property type="entry name" value="Rip2-like"/>
</dbReference>